<proteinExistence type="predicted"/>
<sequence length="302" mass="32495">MATTTRPRTADTALTTAERAFALLTCEPAPLVFDTRPVPGLPDATMPLHELRQLLMVTRYDSDTTDALWRRLAHHARDRGPAWVVGAIGVALPALTHLAAKISRGHARHADDIDSEVLAGFLQALRTADLVPPRLWLRLCWAAWRAGAAVVKADNGEELSTDLPSGSRTPRMPYGHPDLLLGRAAAAGLITAEAAELISATRFGDALIEQLAAEKGVTASVLRMRRRRAERVVAAAVTRGDVSEVALRARLTEDRSAEARRNGLTGLPRRSRPRPPRDAAGLPTRGSGAGDPAPDLRRSSAR</sequence>
<accession>A0ABZ1SCR6</accession>
<evidence type="ECO:0000256" key="1">
    <source>
        <dbReference type="SAM" id="MobiDB-lite"/>
    </source>
</evidence>
<dbReference type="EMBL" id="CP108084">
    <property type="protein sequence ID" value="WUP52201.1"/>
    <property type="molecule type" value="Genomic_DNA"/>
</dbReference>
<reference evidence="2" key="1">
    <citation type="submission" date="2022-10" db="EMBL/GenBank/DDBJ databases">
        <title>The complete genomes of actinobacterial strains from the NBC collection.</title>
        <authorList>
            <person name="Joergensen T.S."/>
            <person name="Alvarez Arevalo M."/>
            <person name="Sterndorff E.B."/>
            <person name="Faurdal D."/>
            <person name="Vuksanovic O."/>
            <person name="Mourched A.-S."/>
            <person name="Charusanti P."/>
            <person name="Shaw S."/>
            <person name="Blin K."/>
            <person name="Weber T."/>
        </authorList>
    </citation>
    <scope>NUCLEOTIDE SEQUENCE</scope>
    <source>
        <strain evidence="2">NBC_00256</strain>
    </source>
</reference>
<dbReference type="RefSeq" id="WP_328853264.1">
    <property type="nucleotide sequence ID" value="NZ_CP108084.1"/>
</dbReference>
<protein>
    <recommendedName>
        <fullName evidence="4">Sigma-70 family RNA polymerase sigma factor</fullName>
    </recommendedName>
</protein>
<evidence type="ECO:0008006" key="4">
    <source>
        <dbReference type="Google" id="ProtNLM"/>
    </source>
</evidence>
<name>A0ABZ1SCR6_9ACTN</name>
<organism evidence="2 3">
    <name type="scientific">Micromonospora globbae</name>
    <dbReference type="NCBI Taxonomy" id="1894969"/>
    <lineage>
        <taxon>Bacteria</taxon>
        <taxon>Bacillati</taxon>
        <taxon>Actinomycetota</taxon>
        <taxon>Actinomycetes</taxon>
        <taxon>Micromonosporales</taxon>
        <taxon>Micromonosporaceae</taxon>
        <taxon>Micromonospora</taxon>
    </lineage>
</organism>
<dbReference type="Proteomes" id="UP001432190">
    <property type="component" value="Chromosome"/>
</dbReference>
<keyword evidence="3" id="KW-1185">Reference proteome</keyword>
<evidence type="ECO:0000313" key="3">
    <source>
        <dbReference type="Proteomes" id="UP001432190"/>
    </source>
</evidence>
<gene>
    <name evidence="2" type="ORF">OG994_12075</name>
</gene>
<evidence type="ECO:0000313" key="2">
    <source>
        <dbReference type="EMBL" id="WUP52201.1"/>
    </source>
</evidence>
<feature type="region of interest" description="Disordered" evidence="1">
    <location>
        <begin position="256"/>
        <end position="302"/>
    </location>
</feature>